<dbReference type="SUPFAM" id="SSF50044">
    <property type="entry name" value="SH3-domain"/>
    <property type="match status" value="1"/>
</dbReference>
<dbReference type="EMBL" id="FJOG01000002">
    <property type="protein sequence ID" value="CZR51734.1"/>
    <property type="molecule type" value="Genomic_DNA"/>
</dbReference>
<sequence>MSWFRRTQERVPSGLGINVFPNQSDRTPTVPPTTNFRPTPIQSTPISSTTNHEHCLGTPTLQSTPNVNHGTGAHNFQTTPTVDRGFGPPNFQLTLIQSTPIPSTPSVECGLGLGIARQRSVRLPVLRPSATNTPLIPLTGPGLDEHPEALLNDLLNETLRNQAEAFVRKTSGSAGRVPRDPMSRAHAPPGTATPIPPQDLQVRKVQSNNAAEQSRKQRSHTITGTDSSSIPQSDSDPFVRGPNNAHYRSHSSSLSPPPNTSHSSFSKLISRFPTPPSIKKIGSRLRLLPSEFFPYFSTKERQEVEKKVYAWTHGCEKHENCTDCTNEAFAFFENIIMSTAIPAEERQKIISNNKSLRTIKNELDNLFAAGMLSDEAYETITGALPQESPLNNAQRRNAAPASPSPNANPLAAAISSLRINNDPAPPSYNSSTVAPPALPGHTPQPPERQEIARATSLYAYQGAPEDCSFEVNEQIVIYEHMNNEWCLGKNLRTGKQGLFPTNYVQVTPPAQPTPIPSAYGANNEKQNGYGGGYPAQPVYQQGPPPPGQSNPYNSSVPPMAVAEQPVDGGKPGKGAEMGKKFGKKLGNAAIFGAGATIGGNIVNSIF</sequence>
<dbReference type="PROSITE" id="PS50002">
    <property type="entry name" value="SH3"/>
    <property type="match status" value="1"/>
</dbReference>
<feature type="region of interest" description="Disordered" evidence="3">
    <location>
        <begin position="14"/>
        <end position="40"/>
    </location>
</feature>
<dbReference type="AlphaFoldDB" id="A0A1L7WG35"/>
<reference evidence="5 6" key="1">
    <citation type="submission" date="2016-03" db="EMBL/GenBank/DDBJ databases">
        <authorList>
            <person name="Ploux O."/>
        </authorList>
    </citation>
    <scope>NUCLEOTIDE SEQUENCE [LARGE SCALE GENOMIC DNA]</scope>
    <source>
        <strain evidence="5 6">UAMH 11012</strain>
    </source>
</reference>
<feature type="region of interest" description="Disordered" evidence="3">
    <location>
        <begin position="521"/>
        <end position="573"/>
    </location>
</feature>
<dbReference type="Pfam" id="PF00018">
    <property type="entry name" value="SH3_1"/>
    <property type="match status" value="1"/>
</dbReference>
<feature type="region of interest" description="Disordered" evidence="3">
    <location>
        <begin position="386"/>
        <end position="447"/>
    </location>
</feature>
<evidence type="ECO:0000313" key="6">
    <source>
        <dbReference type="Proteomes" id="UP000184330"/>
    </source>
</evidence>
<dbReference type="Gene3D" id="2.30.30.40">
    <property type="entry name" value="SH3 Domains"/>
    <property type="match status" value="1"/>
</dbReference>
<protein>
    <recommendedName>
        <fullName evidence="4">SH3 domain-containing protein</fullName>
    </recommendedName>
</protein>
<dbReference type="InterPro" id="IPR001452">
    <property type="entry name" value="SH3_domain"/>
</dbReference>
<keyword evidence="6" id="KW-1185">Reference proteome</keyword>
<feature type="compositionally biased region" description="Low complexity" evidence="3">
    <location>
        <begin position="226"/>
        <end position="236"/>
    </location>
</feature>
<evidence type="ECO:0000256" key="1">
    <source>
        <dbReference type="ARBA" id="ARBA00022443"/>
    </source>
</evidence>
<feature type="compositionally biased region" description="Low complexity" evidence="3">
    <location>
        <begin position="389"/>
        <end position="413"/>
    </location>
</feature>
<feature type="compositionally biased region" description="Pro residues" evidence="3">
    <location>
        <begin position="436"/>
        <end position="446"/>
    </location>
</feature>
<evidence type="ECO:0000256" key="2">
    <source>
        <dbReference type="PROSITE-ProRule" id="PRU00192"/>
    </source>
</evidence>
<dbReference type="STRING" id="576137.A0A1L7WG35"/>
<gene>
    <name evidence="5" type="ORF">PAC_01611</name>
</gene>
<evidence type="ECO:0000259" key="4">
    <source>
        <dbReference type="PROSITE" id="PS50002"/>
    </source>
</evidence>
<evidence type="ECO:0000256" key="3">
    <source>
        <dbReference type="SAM" id="MobiDB-lite"/>
    </source>
</evidence>
<dbReference type="Proteomes" id="UP000184330">
    <property type="component" value="Unassembled WGS sequence"/>
</dbReference>
<dbReference type="OrthoDB" id="6250593at2759"/>
<feature type="region of interest" description="Disordered" evidence="3">
    <location>
        <begin position="169"/>
        <end position="268"/>
    </location>
</feature>
<feature type="domain" description="SH3" evidence="4">
    <location>
        <begin position="449"/>
        <end position="509"/>
    </location>
</feature>
<proteinExistence type="predicted"/>
<keyword evidence="1 2" id="KW-0728">SH3 domain</keyword>
<organism evidence="5 6">
    <name type="scientific">Phialocephala subalpina</name>
    <dbReference type="NCBI Taxonomy" id="576137"/>
    <lineage>
        <taxon>Eukaryota</taxon>
        <taxon>Fungi</taxon>
        <taxon>Dikarya</taxon>
        <taxon>Ascomycota</taxon>
        <taxon>Pezizomycotina</taxon>
        <taxon>Leotiomycetes</taxon>
        <taxon>Helotiales</taxon>
        <taxon>Mollisiaceae</taxon>
        <taxon>Phialocephala</taxon>
        <taxon>Phialocephala fortinii species complex</taxon>
    </lineage>
</organism>
<feature type="compositionally biased region" description="Polar residues" evidence="3">
    <location>
        <begin position="20"/>
        <end position="37"/>
    </location>
</feature>
<accession>A0A1L7WG35</accession>
<feature type="compositionally biased region" description="Polar residues" evidence="3">
    <location>
        <begin position="250"/>
        <end position="267"/>
    </location>
</feature>
<dbReference type="SMART" id="SM00326">
    <property type="entry name" value="SH3"/>
    <property type="match status" value="1"/>
</dbReference>
<dbReference type="InterPro" id="IPR036028">
    <property type="entry name" value="SH3-like_dom_sf"/>
</dbReference>
<evidence type="ECO:0000313" key="5">
    <source>
        <dbReference type="EMBL" id="CZR51734.1"/>
    </source>
</evidence>
<dbReference type="CDD" id="cd00174">
    <property type="entry name" value="SH3"/>
    <property type="match status" value="1"/>
</dbReference>
<name>A0A1L7WG35_9HELO</name>